<dbReference type="Pfam" id="PF05795">
    <property type="entry name" value="Plasmodium_Vir"/>
    <property type="match status" value="1"/>
</dbReference>
<evidence type="ECO:0000313" key="3">
    <source>
        <dbReference type="Proteomes" id="UP000078560"/>
    </source>
</evidence>
<evidence type="ECO:0000256" key="1">
    <source>
        <dbReference type="SAM" id="Phobius"/>
    </source>
</evidence>
<evidence type="ECO:0000313" key="2">
    <source>
        <dbReference type="EMBL" id="SBS90410.1"/>
    </source>
</evidence>
<dbReference type="InterPro" id="IPR008780">
    <property type="entry name" value="Plasmodium_Vir"/>
</dbReference>
<sequence>MVVECLETPGLPSCKIYDEFSRKNDDDSLSNECTKLNDRLGNYEGIENLCSELERNLKNICTKGNNDGLLRYRVEYLHYWLLDKAIKNFGIRDAGSYSGLRRQFYNTWESFIKISTFREICAPLRKVFFSLALKDFESTRDMYNFYYNYKYLEINNASTESKRKESCKHLSSMLPHFAKLKNLCSENLNGCSFIFTSSIDVYDPEILRKQLECNTYELENIGLVEGQMRKEPQGIMSPTDTQLEDEQSDELGTLVLYPEKSTRAISVGFSLFGVVIIGFILFKLTPIGAWLHNRIIKKGKITEHFDEDENNELLNDYFITGEIKSQGKEYSISYKSLQNIE</sequence>
<accession>A0A1A8WF32</accession>
<proteinExistence type="predicted"/>
<dbReference type="EMBL" id="FLQU01000924">
    <property type="protein sequence ID" value="SBS90410.1"/>
    <property type="molecule type" value="Genomic_DNA"/>
</dbReference>
<feature type="transmembrane region" description="Helical" evidence="1">
    <location>
        <begin position="267"/>
        <end position="291"/>
    </location>
</feature>
<organism evidence="2 3">
    <name type="scientific">Plasmodium ovale curtisi</name>
    <dbReference type="NCBI Taxonomy" id="864141"/>
    <lineage>
        <taxon>Eukaryota</taxon>
        <taxon>Sar</taxon>
        <taxon>Alveolata</taxon>
        <taxon>Apicomplexa</taxon>
        <taxon>Aconoidasida</taxon>
        <taxon>Haemosporida</taxon>
        <taxon>Plasmodiidae</taxon>
        <taxon>Plasmodium</taxon>
        <taxon>Plasmodium (Plasmodium)</taxon>
    </lineage>
</organism>
<keyword evidence="1" id="KW-0812">Transmembrane</keyword>
<dbReference type="AlphaFoldDB" id="A0A1A8WF32"/>
<protein>
    <submittedName>
        <fullName evidence="2">PIR Superfamily Protein</fullName>
    </submittedName>
</protein>
<dbReference type="Proteomes" id="UP000078560">
    <property type="component" value="Unassembled WGS sequence"/>
</dbReference>
<name>A0A1A8WF32_PLAOA</name>
<keyword evidence="1" id="KW-1133">Transmembrane helix</keyword>
<gene>
    <name evidence="2" type="ORF">POVCU2_0061200</name>
</gene>
<reference evidence="3" key="1">
    <citation type="submission" date="2016-05" db="EMBL/GenBank/DDBJ databases">
        <authorList>
            <person name="Naeem Raeece"/>
        </authorList>
    </citation>
    <scope>NUCLEOTIDE SEQUENCE [LARGE SCALE GENOMIC DNA]</scope>
</reference>
<keyword evidence="1" id="KW-0472">Membrane</keyword>